<evidence type="ECO:0000313" key="1">
    <source>
        <dbReference type="EMBL" id="MCF2869678.1"/>
    </source>
</evidence>
<organism evidence="1 2">
    <name type="scientific">Octadecabacter dasysiphoniae</name>
    <dbReference type="NCBI Taxonomy" id="2909341"/>
    <lineage>
        <taxon>Bacteria</taxon>
        <taxon>Pseudomonadati</taxon>
        <taxon>Pseudomonadota</taxon>
        <taxon>Alphaproteobacteria</taxon>
        <taxon>Rhodobacterales</taxon>
        <taxon>Roseobacteraceae</taxon>
        <taxon>Octadecabacter</taxon>
    </lineage>
</organism>
<sequence length="124" mass="13373">MINGEERVIFDPAGTFSSDLAPEQHDVLFGITPQVAAQYTAYHTRADFDSHLLVQSIDISAEMANALLRAAKAHGEVPGGLCARSTSSLIASLPGFENIQQTWFPLKVSEQFGAIAGVTTRRIN</sequence>
<reference evidence="1 2" key="1">
    <citation type="submission" date="2022-01" db="EMBL/GenBank/DDBJ databases">
        <title>Octadecabacter sp. nov., isolated from a marine alga.</title>
        <authorList>
            <person name="Jin M.S."/>
            <person name="Kim H.M."/>
            <person name="Han D.M."/>
            <person name="Jung J.J."/>
            <person name="Jeon C.O."/>
        </authorList>
    </citation>
    <scope>NUCLEOTIDE SEQUENCE [LARGE SCALE GENOMIC DNA]</scope>
    <source>
        <strain evidence="1 2">G9-8</strain>
    </source>
</reference>
<dbReference type="EMBL" id="JAKGAQ010000001">
    <property type="protein sequence ID" value="MCF2869678.1"/>
    <property type="molecule type" value="Genomic_DNA"/>
</dbReference>
<dbReference type="Proteomes" id="UP001200557">
    <property type="component" value="Unassembled WGS sequence"/>
</dbReference>
<keyword evidence="2" id="KW-1185">Reference proteome</keyword>
<evidence type="ECO:0000313" key="2">
    <source>
        <dbReference type="Proteomes" id="UP001200557"/>
    </source>
</evidence>
<proteinExistence type="predicted"/>
<comment type="caution">
    <text evidence="1">The sequence shown here is derived from an EMBL/GenBank/DDBJ whole genome shotgun (WGS) entry which is preliminary data.</text>
</comment>
<protein>
    <submittedName>
        <fullName evidence="1">Uncharacterized protein</fullName>
    </submittedName>
</protein>
<gene>
    <name evidence="1" type="ORF">L0664_01245</name>
</gene>
<accession>A0ABS9CR13</accession>
<dbReference type="RefSeq" id="WP_235223808.1">
    <property type="nucleotide sequence ID" value="NZ_JAKGAQ010000001.1"/>
</dbReference>
<name>A0ABS9CR13_9RHOB</name>